<feature type="compositionally biased region" description="Acidic residues" evidence="5">
    <location>
        <begin position="2175"/>
        <end position="2197"/>
    </location>
</feature>
<organism evidence="7 8">
    <name type="scientific">Clonorchis sinensis</name>
    <name type="common">Chinese liver fluke</name>
    <dbReference type="NCBI Taxonomy" id="79923"/>
    <lineage>
        <taxon>Eukaryota</taxon>
        <taxon>Metazoa</taxon>
        <taxon>Spiralia</taxon>
        <taxon>Lophotrochozoa</taxon>
        <taxon>Platyhelminthes</taxon>
        <taxon>Trematoda</taxon>
        <taxon>Digenea</taxon>
        <taxon>Opisthorchiida</taxon>
        <taxon>Opisthorchiata</taxon>
        <taxon>Opisthorchiidae</taxon>
        <taxon>Clonorchis</taxon>
    </lineage>
</organism>
<evidence type="ECO:0000256" key="2">
    <source>
        <dbReference type="ARBA" id="ARBA00022741"/>
    </source>
</evidence>
<feature type="region of interest" description="Disordered" evidence="5">
    <location>
        <begin position="2780"/>
        <end position="2845"/>
    </location>
</feature>
<feature type="compositionally biased region" description="Acidic residues" evidence="5">
    <location>
        <begin position="2258"/>
        <end position="2275"/>
    </location>
</feature>
<feature type="compositionally biased region" description="Acidic residues" evidence="5">
    <location>
        <begin position="741"/>
        <end position="755"/>
    </location>
</feature>
<protein>
    <submittedName>
        <fullName evidence="7">Endoplasmin</fullName>
    </submittedName>
</protein>
<feature type="compositionally biased region" description="Acidic residues" evidence="5">
    <location>
        <begin position="2612"/>
        <end position="2636"/>
    </location>
</feature>
<feature type="compositionally biased region" description="Acidic residues" evidence="5">
    <location>
        <begin position="2554"/>
        <end position="2584"/>
    </location>
</feature>
<feature type="compositionally biased region" description="Polar residues" evidence="5">
    <location>
        <begin position="1494"/>
        <end position="1515"/>
    </location>
</feature>
<feature type="compositionally biased region" description="Basic and acidic residues" evidence="5">
    <location>
        <begin position="2354"/>
        <end position="2363"/>
    </location>
</feature>
<feature type="compositionally biased region" description="Acidic residues" evidence="5">
    <location>
        <begin position="2309"/>
        <end position="2346"/>
    </location>
</feature>
<reference evidence="7 8" key="2">
    <citation type="journal article" date="2021" name="Genomics">
        <title>High-quality reference genome for Clonorchis sinensis.</title>
        <authorList>
            <person name="Young N.D."/>
            <person name="Stroehlein A.J."/>
            <person name="Kinkar L."/>
            <person name="Wang T."/>
            <person name="Sohn W.M."/>
            <person name="Chang B.C.H."/>
            <person name="Kaur P."/>
            <person name="Weisz D."/>
            <person name="Dudchenko O."/>
            <person name="Aiden E.L."/>
            <person name="Korhonen P.K."/>
            <person name="Gasser R.B."/>
        </authorList>
    </citation>
    <scope>NUCLEOTIDE SEQUENCE [LARGE SCALE GENOMIC DNA]</scope>
    <source>
        <strain evidence="7">Cs-k2</strain>
    </source>
</reference>
<dbReference type="OrthoDB" id="5426351at2759"/>
<dbReference type="EMBL" id="NIRI02000056">
    <property type="protein sequence ID" value="KAG5444747.1"/>
    <property type="molecule type" value="Genomic_DNA"/>
</dbReference>
<feature type="compositionally biased region" description="Acidic residues" evidence="5">
    <location>
        <begin position="2098"/>
        <end position="2109"/>
    </location>
</feature>
<feature type="compositionally biased region" description="Polar residues" evidence="5">
    <location>
        <begin position="851"/>
        <end position="867"/>
    </location>
</feature>
<feature type="compositionally biased region" description="Basic and acidic residues" evidence="5">
    <location>
        <begin position="970"/>
        <end position="987"/>
    </location>
</feature>
<feature type="region of interest" description="Disordered" evidence="5">
    <location>
        <begin position="966"/>
        <end position="1008"/>
    </location>
</feature>
<feature type="region of interest" description="Disordered" evidence="5">
    <location>
        <begin position="291"/>
        <end position="316"/>
    </location>
</feature>
<evidence type="ECO:0000256" key="6">
    <source>
        <dbReference type="SAM" id="SignalP"/>
    </source>
</evidence>
<feature type="compositionally biased region" description="Acidic residues" evidence="5">
    <location>
        <begin position="816"/>
        <end position="834"/>
    </location>
</feature>
<dbReference type="Proteomes" id="UP000286415">
    <property type="component" value="Unassembled WGS sequence"/>
</dbReference>
<feature type="compositionally biased region" description="Polar residues" evidence="5">
    <location>
        <begin position="1534"/>
        <end position="1553"/>
    </location>
</feature>
<feature type="compositionally biased region" description="Basic and acidic residues" evidence="5">
    <location>
        <begin position="1381"/>
        <end position="1408"/>
    </location>
</feature>
<comment type="caution">
    <text evidence="7">The sequence shown here is derived from an EMBL/GenBank/DDBJ whole genome shotgun (WGS) entry which is preliminary data.</text>
</comment>
<feature type="compositionally biased region" description="Acidic residues" evidence="5">
    <location>
        <begin position="1714"/>
        <end position="1748"/>
    </location>
</feature>
<feature type="compositionally biased region" description="Acidic residues" evidence="5">
    <location>
        <begin position="1290"/>
        <end position="1308"/>
    </location>
</feature>
<dbReference type="Gene3D" id="1.20.120.790">
    <property type="entry name" value="Heat shock protein 90, C-terminal domain"/>
    <property type="match status" value="1"/>
</dbReference>
<dbReference type="SUPFAM" id="SSF103647">
    <property type="entry name" value="TSP type-3 repeat"/>
    <property type="match status" value="4"/>
</dbReference>
<dbReference type="GO" id="GO:0140662">
    <property type="term" value="F:ATP-dependent protein folding chaperone"/>
    <property type="evidence" value="ECO:0007669"/>
    <property type="project" value="InterPro"/>
</dbReference>
<dbReference type="GO" id="GO:0051082">
    <property type="term" value="F:unfolded protein binding"/>
    <property type="evidence" value="ECO:0007669"/>
    <property type="project" value="InterPro"/>
</dbReference>
<feature type="compositionally biased region" description="Acidic residues" evidence="5">
    <location>
        <begin position="1756"/>
        <end position="1793"/>
    </location>
</feature>
<proteinExistence type="inferred from homology"/>
<keyword evidence="2" id="KW-0547">Nucleotide-binding</keyword>
<feature type="region of interest" description="Disordered" evidence="5">
    <location>
        <begin position="2295"/>
        <end position="2404"/>
    </location>
</feature>
<dbReference type="CDD" id="cd16927">
    <property type="entry name" value="HATPase_Hsp90-like"/>
    <property type="match status" value="1"/>
</dbReference>
<feature type="compositionally biased region" description="Basic residues" evidence="5">
    <location>
        <begin position="1932"/>
        <end position="1943"/>
    </location>
</feature>
<feature type="signal peptide" evidence="6">
    <location>
        <begin position="1"/>
        <end position="17"/>
    </location>
</feature>
<dbReference type="InterPro" id="IPR028974">
    <property type="entry name" value="TSP_type-3_rpt"/>
</dbReference>
<feature type="compositionally biased region" description="Acidic residues" evidence="5">
    <location>
        <begin position="2116"/>
        <end position="2133"/>
    </location>
</feature>
<gene>
    <name evidence="7" type="ORF">CSKR_113546</name>
</gene>
<feature type="compositionally biased region" description="Basic and acidic residues" evidence="5">
    <location>
        <begin position="2585"/>
        <end position="2611"/>
    </location>
</feature>
<dbReference type="SUPFAM" id="SSF54211">
    <property type="entry name" value="Ribosomal protein S5 domain 2-like"/>
    <property type="match status" value="1"/>
</dbReference>
<feature type="compositionally biased region" description="Basic and acidic residues" evidence="5">
    <location>
        <begin position="1155"/>
        <end position="1168"/>
    </location>
</feature>
<feature type="compositionally biased region" description="Basic and acidic residues" evidence="5">
    <location>
        <begin position="910"/>
        <end position="924"/>
    </location>
</feature>
<feature type="region of interest" description="Disordered" evidence="5">
    <location>
        <begin position="1708"/>
        <end position="2067"/>
    </location>
</feature>
<dbReference type="InterPro" id="IPR020568">
    <property type="entry name" value="Ribosomal_Su5_D2-typ_SF"/>
</dbReference>
<dbReference type="InterPro" id="IPR036890">
    <property type="entry name" value="HATPase_C_sf"/>
</dbReference>
<feature type="region of interest" description="Disordered" evidence="5">
    <location>
        <begin position="1650"/>
        <end position="1669"/>
    </location>
</feature>
<comment type="similarity">
    <text evidence="1">Belongs to the heat shock protein 90 family.</text>
</comment>
<dbReference type="HAMAP" id="MF_00505">
    <property type="entry name" value="HSP90"/>
    <property type="match status" value="1"/>
</dbReference>
<dbReference type="SUPFAM" id="SSF55874">
    <property type="entry name" value="ATPase domain of HSP90 chaperone/DNA topoisomerase II/histidine kinase"/>
    <property type="match status" value="1"/>
</dbReference>
<feature type="compositionally biased region" description="Acidic residues" evidence="5">
    <location>
        <begin position="1898"/>
        <end position="1926"/>
    </location>
</feature>
<evidence type="ECO:0000256" key="4">
    <source>
        <dbReference type="ARBA" id="ARBA00023186"/>
    </source>
</evidence>
<feature type="compositionally biased region" description="Basic residues" evidence="5">
    <location>
        <begin position="2466"/>
        <end position="2476"/>
    </location>
</feature>
<feature type="compositionally biased region" description="Acidic residues" evidence="5">
    <location>
        <begin position="1961"/>
        <end position="1998"/>
    </location>
</feature>
<feature type="compositionally biased region" description="Acidic residues" evidence="5">
    <location>
        <begin position="2662"/>
        <end position="2699"/>
    </location>
</feature>
<sequence>MGRAACWFLVRFFGVFAILSCAFCTPSISEADINVIKTSEGLSTTSDTAKKESEAVFIDGLNANQLAALRAEAEEREFQAEVNQMMKLIINSLYKNKEIFLRELISNASDALDKIRLLSLTDREALQATEELSIRIKANKEARTLHIIDTGIGMSKDDLAVNLGTIAKSGTADFLSKWTSTQSGADASDLIGQFGVGFYSSFLVGKKVMVISKKNGSSQYIWESDAKKFHIAEDPRGDTLKRGTEIIIFLNDDADDYLEPETLQTYIKKYSQFINFPIYLWSSHVEKVKVTPEESEEKPADDADASVEEEKKDNEKTTEKTVWDWVLMNEQKPIWKKKPAEITEEEYKSFYQALSGDKDEPLGRIHFKGEGDASFTAILFIPKRSPGDVFNVQYSYKDRIKLYVHRVFISDVAEDLLPKYLGFVVGIVDSDDLPLNVSREMLQQNQLIKVIRRKLIRKVIELIGKLSEEDYEKFWKEFSVHMKLGMVEDQTNRARLSKLLRFRTSLSGEKMSNLTDYVSRMKKDQDKIFYLTASSLAEARSSPFVERLVKKGYEIVYMIDPLDEFMMQSFTEFESKPLQNVAREGLSLDTSETKKALKEVQQKEFENLLKWMKEDALKDQIEKAELSERLSDSPCALVAGRYGWSGNMERIMRAQAHQKGDDSSADFYSKMPKTMELNPRHPLVKELNTRIKHDASDPVAKDTAELLFYIATLRSGYALRDPVEFARKVELVMRKNLAVDEHEEVEPEPEESESLGEEKPVTDEDADEKADSINVFGPETNESPAKTPSDEDEHHCPTCRRLFQLPSTHQLIQDDFEEDLYDDDKESEDDEDSGLEIVGTRKLLAVKPTIQKPTVQTKKSKATNTPAPSKKPNEKQTVAKNAKQVVSKKKTPEALKPKPAALSIKAIHSKNAEKKHQPSDELSLHHFSSLRESTTPTPKKKHIRVVGTINDHDCDGIPDDIDEDIDNDGLLDRTQDSDWDGELNHVDLDDDNDGIPDTEDDDANGDGILDCRVDTSDHAFVVRFKAKKRSADSDMDGIPDDMDRDDDDDGIPDMLEDEDGDQIPDLFKLTLKDIESEKDLHELTKRMSRYGWHDHDCDGIPDDLDPDDDNDGFFDNKQDSDRDGILNEWDEDDDNDGIPDSEDPDSNGDGIPDCIIKDTDGDRIPDHIDTDDDNDGIPDLHDPDHPAYNYFKDSDNDGIPDVLDKDDDNDGIPDHNDQDSDGDGTHDLFQDVDNDGVPDSIDDDMDNDGIPDHLQDHDCDGIPDIIDPDDDNDGYFDNKQDSDNDGILNEWDDDDDNDGIPDKDDPDSNGDGIIDCQPKDSDGDGIPDHLDDDDDNDGVPDHRDPDSLSFLLYKHKRYLEAIPAELARNQANLLNVDLGDPNDKDCDGIPDHLDNDQDNDGKIDRTQDSDMDGILNHVDEDDDNDGIPDHLDPDANGDGIPDCRRDDELHYKLVRSPSGLVKKVIRIRKPTQEEQHIAFMVGEAKRKLIKMRNKMNSPPTRGPLQTTPAPQVQSPDEQEEEGKVEKLRPYNPKTVVSNSKKQPNHPILNTNDKISSKKSAKSNVKIDSKHGRKLVTYTWENDDDEFLPYIHQDTVKYSDENLEEDMVDLASDSEEQPSGNFLFSGAMAADAQAIKMAAAQKVRLEVGLKKMKPDTTSKKSAKPKINPTKLTAGTCNAKNCHTELAKDTSGIRAAVQANKRILRNKLTPTKLVEDNDDSDDDDAEVEDEDDNDEDDGDDDYDEDEDDDGIPDHLEGDSDGDGIPDYMEDEDGDGVPDYLEDEDGDGIPDYLDDDSNYRRGKLVEDADEDGIPDHLENDSDGDGVPDYLEDSDGDGIPDYLEDSDGDGIPDYLDSDSKSQFSPRKVRKHTKKRHLDYDLDHDGIPDLLEGDSDGNGVPDYLEDTDGDGVPDYLEDSDGDGVPDYQDEDATTKFSAKKMRVLKGRQKSGDVDGDGIPDHLQGDSDGDGIPDYQEDSDGDGIPDYLEDSDGDGIPDYIDDDATTQFAPKVLEKVAELKKKDDRDGDGIPDYLEGDSDGDGIPDYLEDTDGDGIPDYLEDSDGDGIPDYLDDDSALRKSKSIFKIEDKNKNGIPDHLERDSDYDGTPDYLEDTDRDGIPDYLEDSDGDGIPDYLDEDATTQFSPKKIRGRATGKKFADADRDGIPDHLESDFDRNGIPDYLEDSDGDQIPDYLEDSDNDGIPDYLDEDATTKFAPRIMRKLRPQRNYADVDGDGIPDHLEEDNDGDGTPDYLEDSDSNGIPDYLEDTDDDGIPDYIDEDATTQFSPKGFRRLKLTTRFEDTDGDGIPDHLQGDSDGDGVLDFLEDSDGDGIPDYLEDSDGDGVPDYLDEDAISQFSPKHFTDKNRDGIPDNLEGDSDGDGIPDYLEDTDGDGIPDYLEDSDGDGIPNYLDKDVVDVETEAVLEAYDADINRNGIPDYLEDWDGDGIPNYMDDQDGDGIADFLDKKNNQLNQKKRKQKKPKSRLRDTDLNDNGIPDQLEGDSDGDGVLDYIQDTDKDGIPDYLDYDDPNAKFRKPRGRSKQKTVKKSKGKLSVRLRDLDSDGDGIPDDEEDADGDGIPDYLDSDADGDGIPDDRTKVVDRNKNGIPDHLELKDRDGDGIVDLDDDDDDNDGIPDAEDDDDDNDGIKDYEEDENHNQKLDILEGKDSDGDGIPDYLDDDDDNDGIPDHLDDDDDDDGLADNMEDENQNAIPDYLEFKDSDGDGIVDLVDTDDDNDNIPDYLDEDDDGDGIPDDEEDENGNNIPDILELSYKEKDLLRHKLREHLPKKVVKPAVAGRKGASVKDDDDDHEDGDEIDGDDEDHGDTEDSDGYDEDDDSGIEDDQHPPSLLRTQVNRVLRWIENVVGVENSED</sequence>
<feature type="compositionally biased region" description="Acidic residues" evidence="5">
    <location>
        <begin position="1099"/>
        <end position="1112"/>
    </location>
</feature>
<feature type="compositionally biased region" description="Acidic residues" evidence="5">
    <location>
        <begin position="2721"/>
        <end position="2751"/>
    </location>
</feature>
<feature type="region of interest" description="Disordered" evidence="5">
    <location>
        <begin position="1378"/>
        <end position="1443"/>
    </location>
</feature>
<dbReference type="InterPro" id="IPR001404">
    <property type="entry name" value="Hsp90_fam"/>
</dbReference>
<feature type="compositionally biased region" description="Acidic residues" evidence="5">
    <location>
        <begin position="2028"/>
        <end position="2067"/>
    </location>
</feature>
<keyword evidence="8" id="KW-1185">Reference proteome</keyword>
<dbReference type="InterPro" id="IPR020575">
    <property type="entry name" value="Hsp90_N"/>
</dbReference>
<dbReference type="FunFam" id="3.30.230.80:FF:000001">
    <property type="entry name" value="Heat shock protein 90 alpha"/>
    <property type="match status" value="1"/>
</dbReference>
<feature type="region of interest" description="Disordered" evidence="5">
    <location>
        <begin position="2217"/>
        <end position="2278"/>
    </location>
</feature>
<dbReference type="GO" id="GO:0005524">
    <property type="term" value="F:ATP binding"/>
    <property type="evidence" value="ECO:0007669"/>
    <property type="project" value="UniProtKB-KW"/>
</dbReference>
<feature type="compositionally biased region" description="Basic and acidic residues" evidence="5">
    <location>
        <begin position="1794"/>
        <end position="1803"/>
    </location>
</feature>
<evidence type="ECO:0000256" key="1">
    <source>
        <dbReference type="ARBA" id="ARBA00008239"/>
    </source>
</evidence>
<feature type="compositionally biased region" description="Basic and acidic residues" evidence="5">
    <location>
        <begin position="1317"/>
        <end position="1329"/>
    </location>
</feature>
<feature type="compositionally biased region" description="Basic and acidic residues" evidence="5">
    <location>
        <begin position="2295"/>
        <end position="2307"/>
    </location>
</feature>
<feature type="compositionally biased region" description="Basic and acidic residues" evidence="5">
    <location>
        <begin position="1114"/>
        <end position="1125"/>
    </location>
</feature>
<dbReference type="InterPro" id="IPR037196">
    <property type="entry name" value="HSP90_C"/>
</dbReference>
<reference evidence="7 8" key="1">
    <citation type="journal article" date="2018" name="Biotechnol. Adv.">
        <title>Improved genomic resources and new bioinformatic workflow for the carcinogenic parasite Clonorchis sinensis: Biotechnological implications.</title>
        <authorList>
            <person name="Wang D."/>
            <person name="Korhonen P.K."/>
            <person name="Gasser R.B."/>
            <person name="Young N.D."/>
        </authorList>
    </citation>
    <scope>NUCLEOTIDE SEQUENCE [LARGE SCALE GENOMIC DNA]</scope>
    <source>
        <strain evidence="7">Cs-k2</strain>
    </source>
</reference>
<dbReference type="PROSITE" id="PS00298">
    <property type="entry name" value="HSP90"/>
    <property type="match status" value="1"/>
</dbReference>
<feature type="compositionally biased region" description="Basic and acidic residues" evidence="5">
    <location>
        <begin position="1212"/>
        <end position="1229"/>
    </location>
</feature>
<feature type="compositionally biased region" description="Acidic residues" evidence="5">
    <location>
        <begin position="1128"/>
        <end position="1146"/>
    </location>
</feature>
<feature type="region of interest" description="Disordered" evidence="5">
    <location>
        <begin position="816"/>
        <end position="942"/>
    </location>
</feature>
<dbReference type="PANTHER" id="PTHR11528">
    <property type="entry name" value="HEAT SHOCK PROTEIN 90 FAMILY MEMBER"/>
    <property type="match status" value="1"/>
</dbReference>
<accession>A0A8T1M5R9</accession>
<dbReference type="InterPro" id="IPR019805">
    <property type="entry name" value="Heat_shock_protein_90_CS"/>
</dbReference>
<dbReference type="Pfam" id="PF13589">
    <property type="entry name" value="HATPase_c_3"/>
    <property type="match status" value="1"/>
</dbReference>
<feature type="compositionally biased region" description="Acidic residues" evidence="5">
    <location>
        <begin position="1230"/>
        <end position="1249"/>
    </location>
</feature>
<evidence type="ECO:0000313" key="7">
    <source>
        <dbReference type="EMBL" id="KAG5444747.1"/>
    </source>
</evidence>
<dbReference type="Gene3D" id="3.30.230.80">
    <property type="match status" value="1"/>
</dbReference>
<evidence type="ECO:0000313" key="8">
    <source>
        <dbReference type="Proteomes" id="UP000286415"/>
    </source>
</evidence>
<feature type="compositionally biased region" description="Basic and acidic residues" evidence="5">
    <location>
        <begin position="2082"/>
        <end position="2097"/>
    </location>
</feature>
<feature type="compositionally biased region" description="Acidic residues" evidence="5">
    <location>
        <begin position="2796"/>
        <end position="2832"/>
    </location>
</feature>
<dbReference type="Pfam" id="PF00183">
    <property type="entry name" value="HSP90"/>
    <property type="match status" value="1"/>
</dbReference>
<feature type="compositionally biased region" description="Acidic residues" evidence="5">
    <location>
        <begin position="2225"/>
        <end position="2251"/>
    </location>
</feature>
<dbReference type="GO" id="GO:0016887">
    <property type="term" value="F:ATP hydrolysis activity"/>
    <property type="evidence" value="ECO:0007669"/>
    <property type="project" value="InterPro"/>
</dbReference>
<feature type="compositionally biased region" description="Basic and acidic residues" evidence="5">
    <location>
        <begin position="2637"/>
        <end position="2661"/>
    </location>
</feature>
<feature type="compositionally biased region" description="Basic and acidic residues" evidence="5">
    <location>
        <begin position="291"/>
        <end position="301"/>
    </location>
</feature>
<feature type="region of interest" description="Disordered" evidence="5">
    <location>
        <begin position="2082"/>
        <end position="2197"/>
    </location>
</feature>
<dbReference type="Gene3D" id="3.30.565.10">
    <property type="entry name" value="Histidine kinase-like ATPase, C-terminal domain"/>
    <property type="match status" value="1"/>
</dbReference>
<feature type="region of interest" description="Disordered" evidence="5">
    <location>
        <begin position="740"/>
        <end position="795"/>
    </location>
</feature>
<feature type="compositionally biased region" description="Basic and acidic residues" evidence="5">
    <location>
        <begin position="1873"/>
        <end position="1882"/>
    </location>
</feature>
<keyword evidence="6" id="KW-0732">Signal</keyword>
<dbReference type="GO" id="GO:0005509">
    <property type="term" value="F:calcium ion binding"/>
    <property type="evidence" value="ECO:0007669"/>
    <property type="project" value="InterPro"/>
</dbReference>
<feature type="compositionally biased region" description="Acidic residues" evidence="5">
    <location>
        <begin position="1033"/>
        <end position="1062"/>
    </location>
</feature>
<keyword evidence="4" id="KW-0143">Chaperone</keyword>
<dbReference type="Gene3D" id="4.10.1080.10">
    <property type="entry name" value="TSP type-3 repeat"/>
    <property type="match status" value="12"/>
</dbReference>
<feature type="region of interest" description="Disordered" evidence="5">
    <location>
        <begin position="1091"/>
        <end position="1347"/>
    </location>
</feature>
<dbReference type="FunFam" id="3.30.565.10:FF:000005">
    <property type="entry name" value="Heat shock protein 90"/>
    <property type="match status" value="1"/>
</dbReference>
<feature type="region of interest" description="Disordered" evidence="5">
    <location>
        <begin position="1027"/>
        <end position="1063"/>
    </location>
</feature>
<feature type="compositionally biased region" description="Acidic residues" evidence="5">
    <location>
        <begin position="1817"/>
        <end position="1846"/>
    </location>
</feature>
<evidence type="ECO:0000256" key="3">
    <source>
        <dbReference type="ARBA" id="ARBA00022840"/>
    </source>
</evidence>
<feature type="compositionally biased region" description="Acidic residues" evidence="5">
    <location>
        <begin position="988"/>
        <end position="1004"/>
    </location>
</feature>
<feature type="compositionally biased region" description="Basic and acidic residues" evidence="5">
    <location>
        <begin position="2006"/>
        <end position="2022"/>
    </location>
</feature>
<name>A0A8T1M5R9_CLOSI</name>
<dbReference type="Gene3D" id="3.40.50.11260">
    <property type="match status" value="1"/>
</dbReference>
<feature type="region of interest" description="Disordered" evidence="5">
    <location>
        <begin position="1494"/>
        <end position="1565"/>
    </location>
</feature>
<feature type="compositionally biased region" description="Acidic residues" evidence="5">
    <location>
        <begin position="2367"/>
        <end position="2397"/>
    </location>
</feature>
<dbReference type="SUPFAM" id="SSF110942">
    <property type="entry name" value="HSP90 C-terminal domain"/>
    <property type="match status" value="1"/>
</dbReference>
<feature type="region of interest" description="Disordered" evidence="5">
    <location>
        <begin position="2435"/>
        <end position="2758"/>
    </location>
</feature>
<feature type="compositionally biased region" description="Basic residues" evidence="5">
    <location>
        <begin position="2525"/>
        <end position="2547"/>
    </location>
</feature>
<evidence type="ECO:0000256" key="5">
    <source>
        <dbReference type="SAM" id="MobiDB-lite"/>
    </source>
</evidence>
<feature type="compositionally biased region" description="Basic and acidic residues" evidence="5">
    <location>
        <begin position="2150"/>
        <end position="2171"/>
    </location>
</feature>
<feature type="compositionally biased region" description="Basic residues" evidence="5">
    <location>
        <begin position="1862"/>
        <end position="1872"/>
    </location>
</feature>
<feature type="chain" id="PRO_5035934018" evidence="6">
    <location>
        <begin position="18"/>
        <end position="2863"/>
    </location>
</feature>
<feature type="compositionally biased region" description="Basic and acidic residues" evidence="5">
    <location>
        <begin position="1250"/>
        <end position="1260"/>
    </location>
</feature>
<keyword evidence="3" id="KW-0067">ATP-binding</keyword>
<dbReference type="PRINTS" id="PR00775">
    <property type="entry name" value="HEATSHOCK90"/>
</dbReference>
<dbReference type="NCBIfam" id="NF003555">
    <property type="entry name" value="PRK05218.1"/>
    <property type="match status" value="1"/>
</dbReference>